<dbReference type="PANTHER" id="PTHR24106">
    <property type="entry name" value="NACHT, LRR AND CARD DOMAINS-CONTAINING"/>
    <property type="match status" value="1"/>
</dbReference>
<dbReference type="InterPro" id="IPR001611">
    <property type="entry name" value="Leu-rich_rpt"/>
</dbReference>
<dbReference type="AlphaFoldDB" id="A0A8C9UAZ9"/>
<dbReference type="InterPro" id="IPR043136">
    <property type="entry name" value="B30.2/SPRY_sf"/>
</dbReference>
<dbReference type="InterPro" id="IPR001870">
    <property type="entry name" value="B30.2/SPRY"/>
</dbReference>
<dbReference type="Ensembl" id="ENSSFOT00015055436.1">
    <property type="protein sequence ID" value="ENSSFOP00015061199.1"/>
    <property type="gene ID" value="ENSSFOG00015030683.1"/>
</dbReference>
<dbReference type="Pfam" id="PF05729">
    <property type="entry name" value="NACHT"/>
    <property type="match status" value="1"/>
</dbReference>
<accession>A0A8C9UAZ9</accession>
<dbReference type="Pfam" id="PF13516">
    <property type="entry name" value="LRR_6"/>
    <property type="match status" value="4"/>
</dbReference>
<feature type="domain" description="NACHT" evidence="9">
    <location>
        <begin position="333"/>
        <end position="467"/>
    </location>
</feature>
<dbReference type="Gene3D" id="3.80.10.10">
    <property type="entry name" value="Ribonuclease Inhibitor"/>
    <property type="match status" value="2"/>
</dbReference>
<dbReference type="InterPro" id="IPR007111">
    <property type="entry name" value="NACHT_NTPase"/>
</dbReference>
<dbReference type="SMART" id="SM00589">
    <property type="entry name" value="PRY"/>
    <property type="match status" value="1"/>
</dbReference>
<sequence>MEGLVSEIRPSGDCKEWVTASEMSFKSVPEERSVSPVPSCISMKSDKSMPEPIYFKDGQSSAGVSVQQVRSGSPVPSCISMKSDKSMPEPIYFKYGQSSAGQSVQQERPVSPVPSCVSIKSDKSMPEPISFKDGQSSVGQSVQQVRSGSPVPSCISMKSDKSMPEPIYFKDQQYSAGQSVQQERSVSPVPTCISMKSDKSMPEPIYFGGQSFAVQSVQEKSVISPIPSCSFMKSIRSPCHEVELLMACQQKLKSHLKKKFQCVFEGQAKYGNPALLNDIYTELYITEGGTGGISDEHEVRHIERAFNKPAIQETAIKYSDIFTTLHGKVTQIKTVLTQGIAGIGKTVTVQKFILDWEEGKENQGVNFIFPLAFRDLNLIKDKEFSLTQLIHYFLPELKEFGITHLLNSKVLFIFDGLDECRLPLDFKNNEICSDVTKTTSLDMLLTNLMKGNLFPPALIWITSRPAAASQIPPECVDRVTEIRGFNDPQKDEYFTKRFSDEDLAKRIITHVKSSRSLYIMCHIPVFCWISATVLERLFVEEHSGEIPKTLTEMYTHFLIFQTSLKNEKYLKKRETEPLKSLELDKEFVLKLGKLAFNNLETGHLIFYEEDLKEIGIDVSEASVYSGICTEVFRQEIGLYEGKVYCFVHLSVQEYLAALHKFLSNTDTGLLEKTVNEAICSKNGHLDLYLRFLLGLSVEYSQQLLKGLPLQRISCDIAEIKQYIYKKIHENFSPEKSIYLFHCLNELNDSSVVKRIQNYLNSQNLTEKEISPSEWSALAFVLLMSAEELEVLELRNCMLRDEGLQRMLPVVQVSRTALLSFCFLTERCCEALASTLSSDSNLRVLDLSNNDLQDSGVKLLSAGLGNQQCKLDTLRLSTCRLTEGGCASLASALCSNPSHLIELDLSCNHPGDSGVKLLSDLLQDPTCKLETLRLKMCGLTERCCKALASVLTSSSLLLRELDLSDNDLQDSGVELLSPGLGNKYCKLDILRLSGCCVTERGCTSLASALRSNPCSHLRELDLSYNNPGDSGVKLLSDLLQDPTCKLEILHVDHGGECRIRPGLLKYSCQITLDQNTTNTHLYLSLKNKKVTWRSEKQPYPDHPDRFVNRPQVLCAESLSGRCYWEVHWSGYGAIIGVTYKGIGRKGDGVDCGIGYNDKSWCLYCTRDSYSVRHNNKETPVTVPQFSRTVGVYLDRVSGTLSFYSISSAELSLLYRFTSTFAEPLYPVFYIYWDSSVFLCTLGEENTHAQVLSE</sequence>
<feature type="compositionally biased region" description="Polar residues" evidence="7">
    <location>
        <begin position="58"/>
        <end position="71"/>
    </location>
</feature>
<dbReference type="InterPro" id="IPR029495">
    <property type="entry name" value="NACHT-assoc"/>
</dbReference>
<reference evidence="10 11" key="1">
    <citation type="submission" date="2019-04" db="EMBL/GenBank/DDBJ databases">
        <authorList>
            <consortium name="Wellcome Sanger Institute Data Sharing"/>
        </authorList>
    </citation>
    <scope>NUCLEOTIDE SEQUENCE [LARGE SCALE GENOMIC DNA]</scope>
</reference>
<evidence type="ECO:0000256" key="5">
    <source>
        <dbReference type="ARBA" id="ARBA00022741"/>
    </source>
</evidence>
<dbReference type="SUPFAM" id="SSF52047">
    <property type="entry name" value="RNI-like"/>
    <property type="match status" value="1"/>
</dbReference>
<protein>
    <recommendedName>
        <fullName evidence="12">NACHT, LRR and PYD domains-containing protein 12-like</fullName>
    </recommendedName>
</protein>
<gene>
    <name evidence="10" type="primary">LOC114909300</name>
</gene>
<keyword evidence="6" id="KW-0067">ATP-binding</keyword>
<dbReference type="Pfam" id="PF00622">
    <property type="entry name" value="SPRY"/>
    <property type="match status" value="1"/>
</dbReference>
<dbReference type="FunFam" id="3.80.10.10:FF:000100">
    <property type="entry name" value="Si:dkey-11n14.1"/>
    <property type="match status" value="1"/>
</dbReference>
<dbReference type="InterPro" id="IPR041267">
    <property type="entry name" value="NLRP_HD2"/>
</dbReference>
<feature type="compositionally biased region" description="Low complexity" evidence="7">
    <location>
        <begin position="134"/>
        <end position="153"/>
    </location>
</feature>
<dbReference type="Pfam" id="PF17779">
    <property type="entry name" value="WHD_NOD2"/>
    <property type="match status" value="1"/>
</dbReference>
<dbReference type="PROSITE" id="PS50837">
    <property type="entry name" value="NACHT"/>
    <property type="match status" value="1"/>
</dbReference>
<dbReference type="Pfam" id="PF13765">
    <property type="entry name" value="PRY"/>
    <property type="match status" value="1"/>
</dbReference>
<keyword evidence="3" id="KW-0433">Leucine-rich repeat</keyword>
<organism evidence="10 11">
    <name type="scientific">Scleropages formosus</name>
    <name type="common">Asian bonytongue</name>
    <name type="synonym">Osteoglossum formosum</name>
    <dbReference type="NCBI Taxonomy" id="113540"/>
    <lineage>
        <taxon>Eukaryota</taxon>
        <taxon>Metazoa</taxon>
        <taxon>Chordata</taxon>
        <taxon>Craniata</taxon>
        <taxon>Vertebrata</taxon>
        <taxon>Euteleostomi</taxon>
        <taxon>Actinopterygii</taxon>
        <taxon>Neopterygii</taxon>
        <taxon>Teleostei</taxon>
        <taxon>Osteoglossocephala</taxon>
        <taxon>Osteoglossomorpha</taxon>
        <taxon>Osteoglossiformes</taxon>
        <taxon>Osteoglossidae</taxon>
        <taxon>Scleropages</taxon>
    </lineage>
</organism>
<keyword evidence="2" id="KW-0963">Cytoplasm</keyword>
<dbReference type="PROSITE" id="PS50188">
    <property type="entry name" value="B302_SPRY"/>
    <property type="match status" value="1"/>
</dbReference>
<dbReference type="FunFam" id="3.40.50.300:FF:001524">
    <property type="entry name" value="Si:dkey-126g1.7"/>
    <property type="match status" value="1"/>
</dbReference>
<dbReference type="PROSITE" id="PS51450">
    <property type="entry name" value="LRR"/>
    <property type="match status" value="1"/>
</dbReference>
<dbReference type="GO" id="GO:0005524">
    <property type="term" value="F:ATP binding"/>
    <property type="evidence" value="ECO:0007669"/>
    <property type="project" value="UniProtKB-KW"/>
</dbReference>
<dbReference type="InterPro" id="IPR041075">
    <property type="entry name" value="NOD1/2_WH"/>
</dbReference>
<dbReference type="GO" id="GO:0005737">
    <property type="term" value="C:cytoplasm"/>
    <property type="evidence" value="ECO:0007669"/>
    <property type="project" value="UniProtKB-SubCell"/>
</dbReference>
<dbReference type="PRINTS" id="PR01407">
    <property type="entry name" value="BUTYPHLNCDUF"/>
</dbReference>
<dbReference type="InterPro" id="IPR032675">
    <property type="entry name" value="LRR_dom_sf"/>
</dbReference>
<evidence type="ECO:0000256" key="3">
    <source>
        <dbReference type="ARBA" id="ARBA00022614"/>
    </source>
</evidence>
<feature type="domain" description="B30.2/SPRY" evidence="8">
    <location>
        <begin position="1049"/>
        <end position="1245"/>
    </location>
</feature>
<evidence type="ECO:0000256" key="4">
    <source>
        <dbReference type="ARBA" id="ARBA00022737"/>
    </source>
</evidence>
<dbReference type="InterPro" id="IPR027417">
    <property type="entry name" value="P-loop_NTPase"/>
</dbReference>
<dbReference type="Proteomes" id="UP000694397">
    <property type="component" value="Chromosome 2"/>
</dbReference>
<dbReference type="SMART" id="SM01288">
    <property type="entry name" value="FISNA"/>
    <property type="match status" value="1"/>
</dbReference>
<dbReference type="GeneTree" id="ENSGT01150000286927"/>
<proteinExistence type="predicted"/>
<feature type="region of interest" description="Disordered" evidence="7">
    <location>
        <begin position="33"/>
        <end position="81"/>
    </location>
</feature>
<dbReference type="CDD" id="cd16040">
    <property type="entry name" value="SPRY_PRY_SNTX"/>
    <property type="match status" value="1"/>
</dbReference>
<evidence type="ECO:0008006" key="12">
    <source>
        <dbReference type="Google" id="ProtNLM"/>
    </source>
</evidence>
<dbReference type="Gene3D" id="2.60.120.920">
    <property type="match status" value="1"/>
</dbReference>
<dbReference type="InterPro" id="IPR013320">
    <property type="entry name" value="ConA-like_dom_sf"/>
</dbReference>
<keyword evidence="5" id="KW-0547">Nucleotide-binding</keyword>
<comment type="subcellular location">
    <subcellularLocation>
        <location evidence="1">Cytoplasm</location>
    </subcellularLocation>
</comment>
<dbReference type="Pfam" id="PF14484">
    <property type="entry name" value="FISNA"/>
    <property type="match status" value="1"/>
</dbReference>
<feature type="region of interest" description="Disordered" evidence="7">
    <location>
        <begin position="127"/>
        <end position="157"/>
    </location>
</feature>
<reference evidence="10" key="3">
    <citation type="submission" date="2025-09" db="UniProtKB">
        <authorList>
            <consortium name="Ensembl"/>
        </authorList>
    </citation>
    <scope>IDENTIFICATION</scope>
</reference>
<reference evidence="10" key="2">
    <citation type="submission" date="2025-08" db="UniProtKB">
        <authorList>
            <consortium name="Ensembl"/>
        </authorList>
    </citation>
    <scope>IDENTIFICATION</scope>
</reference>
<dbReference type="Gene3D" id="3.40.50.300">
    <property type="entry name" value="P-loop containing nucleotide triphosphate hydrolases"/>
    <property type="match status" value="1"/>
</dbReference>
<evidence type="ECO:0000256" key="6">
    <source>
        <dbReference type="ARBA" id="ARBA00022840"/>
    </source>
</evidence>
<evidence type="ECO:0000313" key="10">
    <source>
        <dbReference type="Ensembl" id="ENSSFOP00015061199.1"/>
    </source>
</evidence>
<evidence type="ECO:0000259" key="9">
    <source>
        <dbReference type="PROSITE" id="PS50837"/>
    </source>
</evidence>
<dbReference type="InterPro" id="IPR051261">
    <property type="entry name" value="NLR"/>
</dbReference>
<evidence type="ECO:0000313" key="11">
    <source>
        <dbReference type="Proteomes" id="UP000694397"/>
    </source>
</evidence>
<dbReference type="SUPFAM" id="SSF52540">
    <property type="entry name" value="P-loop containing nucleoside triphosphate hydrolases"/>
    <property type="match status" value="1"/>
</dbReference>
<evidence type="ECO:0000256" key="1">
    <source>
        <dbReference type="ARBA" id="ARBA00004496"/>
    </source>
</evidence>
<dbReference type="Pfam" id="PF17776">
    <property type="entry name" value="NLRC4_HD2"/>
    <property type="match status" value="1"/>
</dbReference>
<dbReference type="SMART" id="SM00449">
    <property type="entry name" value="SPRY"/>
    <property type="match status" value="1"/>
</dbReference>
<evidence type="ECO:0000256" key="2">
    <source>
        <dbReference type="ARBA" id="ARBA00022490"/>
    </source>
</evidence>
<dbReference type="InterPro" id="IPR006574">
    <property type="entry name" value="PRY"/>
</dbReference>
<evidence type="ECO:0000256" key="7">
    <source>
        <dbReference type="SAM" id="MobiDB-lite"/>
    </source>
</evidence>
<name>A0A8C9UAZ9_SCLFO</name>
<dbReference type="InterPro" id="IPR003877">
    <property type="entry name" value="SPRY_dom"/>
</dbReference>
<dbReference type="SUPFAM" id="SSF49899">
    <property type="entry name" value="Concanavalin A-like lectins/glucanases"/>
    <property type="match status" value="1"/>
</dbReference>
<dbReference type="SMART" id="SM00368">
    <property type="entry name" value="LRR_RI"/>
    <property type="match status" value="8"/>
</dbReference>
<dbReference type="InterPro" id="IPR003879">
    <property type="entry name" value="Butyrophylin_SPRY"/>
</dbReference>
<keyword evidence="4" id="KW-0677">Repeat</keyword>
<keyword evidence="11" id="KW-1185">Reference proteome</keyword>
<evidence type="ECO:0000259" key="8">
    <source>
        <dbReference type="PROSITE" id="PS50188"/>
    </source>
</evidence>